<reference evidence="1 2" key="1">
    <citation type="submission" date="2016-07" db="EMBL/GenBank/DDBJ databases">
        <title>Pervasive Adenine N6-methylation of Active Genes in Fungi.</title>
        <authorList>
            <consortium name="DOE Joint Genome Institute"/>
            <person name="Mondo S.J."/>
            <person name="Dannebaum R.O."/>
            <person name="Kuo R.C."/>
            <person name="Labutti K."/>
            <person name="Haridas S."/>
            <person name="Kuo A."/>
            <person name="Salamov A."/>
            <person name="Ahrendt S.R."/>
            <person name="Lipzen A."/>
            <person name="Sullivan W."/>
            <person name="Andreopoulos W.B."/>
            <person name="Clum A."/>
            <person name="Lindquist E."/>
            <person name="Daum C."/>
            <person name="Ramamoorthy G.K."/>
            <person name="Gryganskyi A."/>
            <person name="Culley D."/>
            <person name="Magnuson J.K."/>
            <person name="James T.Y."/>
            <person name="O'Malley M.A."/>
            <person name="Stajich J.E."/>
            <person name="Spatafora J.W."/>
            <person name="Visel A."/>
            <person name="Grigoriev I.V."/>
        </authorList>
    </citation>
    <scope>NUCLEOTIDE SEQUENCE [LARGE SCALE GENOMIC DNA]</scope>
    <source>
        <strain evidence="1 2">CBS 129021</strain>
    </source>
</reference>
<dbReference type="InParanoid" id="A0A1Y2DV96"/>
<keyword evidence="2" id="KW-1185">Reference proteome</keyword>
<dbReference type="GeneID" id="63776631"/>
<gene>
    <name evidence="1" type="ORF">BCR38DRAFT_435921</name>
</gene>
<organism evidence="1 2">
    <name type="scientific">Pseudomassariella vexata</name>
    <dbReference type="NCBI Taxonomy" id="1141098"/>
    <lineage>
        <taxon>Eukaryota</taxon>
        <taxon>Fungi</taxon>
        <taxon>Dikarya</taxon>
        <taxon>Ascomycota</taxon>
        <taxon>Pezizomycotina</taxon>
        <taxon>Sordariomycetes</taxon>
        <taxon>Xylariomycetidae</taxon>
        <taxon>Amphisphaeriales</taxon>
        <taxon>Pseudomassariaceae</taxon>
        <taxon>Pseudomassariella</taxon>
    </lineage>
</organism>
<evidence type="ECO:0000313" key="2">
    <source>
        <dbReference type="Proteomes" id="UP000193689"/>
    </source>
</evidence>
<dbReference type="AlphaFoldDB" id="A0A1Y2DV96"/>
<dbReference type="PROSITE" id="PS51257">
    <property type="entry name" value="PROKAR_LIPOPROTEIN"/>
    <property type="match status" value="1"/>
</dbReference>
<dbReference type="EMBL" id="MCFJ01000008">
    <property type="protein sequence ID" value="ORY63119.1"/>
    <property type="molecule type" value="Genomic_DNA"/>
</dbReference>
<evidence type="ECO:0000313" key="1">
    <source>
        <dbReference type="EMBL" id="ORY63119.1"/>
    </source>
</evidence>
<name>A0A1Y2DV96_9PEZI</name>
<proteinExistence type="predicted"/>
<protein>
    <submittedName>
        <fullName evidence="1">Uncharacterized protein</fullName>
    </submittedName>
</protein>
<dbReference type="Proteomes" id="UP000193689">
    <property type="component" value="Unassembled WGS sequence"/>
</dbReference>
<sequence>MKTMPPFYNATFVKPMSWIMVMVVTASVAACIAPLLACTHIAEAICKHISMTHPCLSRRLPFPSGIFRSEMLPAYGTGARRHVSGTSHRGMASYLRMAVQHMLEKRPTRQPGHPVVSCYCF</sequence>
<comment type="caution">
    <text evidence="1">The sequence shown here is derived from an EMBL/GenBank/DDBJ whole genome shotgun (WGS) entry which is preliminary data.</text>
</comment>
<accession>A0A1Y2DV96</accession>
<dbReference type="RefSeq" id="XP_040714776.1">
    <property type="nucleotide sequence ID" value="XM_040860419.1"/>
</dbReference>